<comment type="caution">
    <text evidence="3">The sequence shown here is derived from an EMBL/GenBank/DDBJ whole genome shotgun (WGS) entry which is preliminary data.</text>
</comment>
<gene>
    <name evidence="3" type="ORF">BST39_09465</name>
</gene>
<dbReference type="EMBL" id="MVIE01000009">
    <property type="protein sequence ID" value="ORB42955.1"/>
    <property type="molecule type" value="Genomic_DNA"/>
</dbReference>
<dbReference type="SUPFAM" id="SSF53092">
    <property type="entry name" value="Creatinase/prolidase N-terminal domain"/>
    <property type="match status" value="1"/>
</dbReference>
<evidence type="ECO:0000259" key="1">
    <source>
        <dbReference type="Pfam" id="PF00557"/>
    </source>
</evidence>
<dbReference type="GO" id="GO:0004177">
    <property type="term" value="F:aminopeptidase activity"/>
    <property type="evidence" value="ECO:0007669"/>
    <property type="project" value="UniProtKB-KW"/>
</dbReference>
<dbReference type="InterPro" id="IPR000994">
    <property type="entry name" value="Pept_M24"/>
</dbReference>
<keyword evidence="4" id="KW-1185">Reference proteome</keyword>
<dbReference type="PANTHER" id="PTHR46112:SF3">
    <property type="entry name" value="AMINOPEPTIDASE YPDF"/>
    <property type="match status" value="1"/>
</dbReference>
<sequence>MATEVLPDAYELRSGRRERALAQMDAHGLDILVLGRQANIRYVTGAPQLWIAGTRPFGPICALVRASGDIYLNSTWDEGVPEEIGHDHLYGLAWNPMTLIDVLKKIDGAETARRVGTDAITPTFAALLPEAFPHAELVDAEPAMRAARRVKTPDEIVAMGRSLRVAERGLAAALGEFTPGVPERTLAGAMMEAMAAGGVSTPATQDAAWVTSKEHPWRRGDSGEVRPGDLVAFAAGALANGYVAEVGRTWPAGDLVDEPTRKLFGRSNTLYDNMLAACRPGAPTSDLLGAYQAAGEPIPPMPIAHGLGLGFDPPVVSETLLAAGELDELEAGMVLAITGYVWQEGAGAVFRRDTVRITEDGVEVMTASPSWSDRD</sequence>
<evidence type="ECO:0000313" key="3">
    <source>
        <dbReference type="EMBL" id="ORB42955.1"/>
    </source>
</evidence>
<dbReference type="InterPro" id="IPR036005">
    <property type="entry name" value="Creatinase/aminopeptidase-like"/>
</dbReference>
<dbReference type="AlphaFoldDB" id="A0A1X0IC71"/>
<dbReference type="OrthoDB" id="4504218at2"/>
<reference evidence="3 4" key="1">
    <citation type="submission" date="2017-02" db="EMBL/GenBank/DDBJ databases">
        <title>The new phylogeny of genus Mycobacterium.</title>
        <authorList>
            <person name="Tortoli E."/>
            <person name="Trovato A."/>
            <person name="Cirillo D.M."/>
        </authorList>
    </citation>
    <scope>NUCLEOTIDE SEQUENCE [LARGE SCALE GENOMIC DNA]</scope>
    <source>
        <strain evidence="3 4">DSM 45000</strain>
    </source>
</reference>
<accession>A0A1X0IC71</accession>
<dbReference type="CDD" id="cd01066">
    <property type="entry name" value="APP_MetAP"/>
    <property type="match status" value="1"/>
</dbReference>
<dbReference type="STRING" id="590652.BST39_09465"/>
<dbReference type="Pfam" id="PF00557">
    <property type="entry name" value="Peptidase_M24"/>
    <property type="match status" value="1"/>
</dbReference>
<evidence type="ECO:0000313" key="4">
    <source>
        <dbReference type="Proteomes" id="UP000192513"/>
    </source>
</evidence>
<name>A0A1X0IC71_9MYCO</name>
<dbReference type="Pfam" id="PF01321">
    <property type="entry name" value="Creatinase_N"/>
    <property type="match status" value="1"/>
</dbReference>
<organism evidence="3 4">
    <name type="scientific">Mycobacterium paraseoulense</name>
    <dbReference type="NCBI Taxonomy" id="590652"/>
    <lineage>
        <taxon>Bacteria</taxon>
        <taxon>Bacillati</taxon>
        <taxon>Actinomycetota</taxon>
        <taxon>Actinomycetes</taxon>
        <taxon>Mycobacteriales</taxon>
        <taxon>Mycobacteriaceae</taxon>
        <taxon>Mycobacterium</taxon>
    </lineage>
</organism>
<feature type="domain" description="Peptidase M24" evidence="1">
    <location>
        <begin position="159"/>
        <end position="359"/>
    </location>
</feature>
<dbReference type="PANTHER" id="PTHR46112">
    <property type="entry name" value="AMINOPEPTIDASE"/>
    <property type="match status" value="1"/>
</dbReference>
<dbReference type="SUPFAM" id="SSF55920">
    <property type="entry name" value="Creatinase/aminopeptidase"/>
    <property type="match status" value="1"/>
</dbReference>
<dbReference type="Gene3D" id="3.90.230.10">
    <property type="entry name" value="Creatinase/methionine aminopeptidase superfamily"/>
    <property type="match status" value="1"/>
</dbReference>
<proteinExistence type="predicted"/>
<dbReference type="Gene3D" id="3.40.350.10">
    <property type="entry name" value="Creatinase/prolidase N-terminal domain"/>
    <property type="match status" value="1"/>
</dbReference>
<keyword evidence="3" id="KW-0378">Hydrolase</keyword>
<evidence type="ECO:0000259" key="2">
    <source>
        <dbReference type="Pfam" id="PF01321"/>
    </source>
</evidence>
<dbReference type="InterPro" id="IPR029149">
    <property type="entry name" value="Creatin/AminoP/Spt16_N"/>
</dbReference>
<dbReference type="Proteomes" id="UP000192513">
    <property type="component" value="Unassembled WGS sequence"/>
</dbReference>
<dbReference type="InterPro" id="IPR000587">
    <property type="entry name" value="Creatinase_N"/>
</dbReference>
<dbReference type="InterPro" id="IPR050659">
    <property type="entry name" value="Peptidase_M24B"/>
</dbReference>
<keyword evidence="3" id="KW-0031">Aminopeptidase</keyword>
<feature type="domain" description="Creatinase N-terminal" evidence="2">
    <location>
        <begin position="16"/>
        <end position="150"/>
    </location>
</feature>
<keyword evidence="3" id="KW-0645">Protease</keyword>
<dbReference type="RefSeq" id="WP_083171452.1">
    <property type="nucleotide sequence ID" value="NZ_AP022619.1"/>
</dbReference>
<protein>
    <submittedName>
        <fullName evidence="3">Xaa-Pro aminopeptidase</fullName>
    </submittedName>
</protein>